<evidence type="ECO:0000256" key="6">
    <source>
        <dbReference type="SAM" id="MobiDB-lite"/>
    </source>
</evidence>
<evidence type="ECO:0000256" key="5">
    <source>
        <dbReference type="ARBA" id="ARBA00023212"/>
    </source>
</evidence>
<feature type="compositionally biased region" description="Acidic residues" evidence="6">
    <location>
        <begin position="273"/>
        <end position="282"/>
    </location>
</feature>
<keyword evidence="3" id="KW-0963">Cytoplasm</keyword>
<dbReference type="InterPro" id="IPR041470">
    <property type="entry name" value="GCP_N"/>
</dbReference>
<keyword evidence="5" id="KW-0206">Cytoskeleton</keyword>
<dbReference type="OrthoDB" id="66546at2759"/>
<dbReference type="GO" id="GO:0000930">
    <property type="term" value="C:gamma-tubulin complex"/>
    <property type="evidence" value="ECO:0007669"/>
    <property type="project" value="TreeGrafter"/>
</dbReference>
<dbReference type="AlphaFoldDB" id="A0A0C3CRL0"/>
<feature type="compositionally biased region" description="Polar residues" evidence="6">
    <location>
        <begin position="31"/>
        <end position="56"/>
    </location>
</feature>
<evidence type="ECO:0000256" key="4">
    <source>
        <dbReference type="ARBA" id="ARBA00022701"/>
    </source>
</evidence>
<comment type="subcellular location">
    <subcellularLocation>
        <location evidence="1">Cytoplasm</location>
        <location evidence="1">Cytoskeleton</location>
    </subcellularLocation>
</comment>
<feature type="domain" description="Gamma tubulin complex component protein N-terminal" evidence="8">
    <location>
        <begin position="386"/>
        <end position="712"/>
    </location>
</feature>
<dbReference type="InterPro" id="IPR042241">
    <property type="entry name" value="GCP_C_sf"/>
</dbReference>
<dbReference type="GO" id="GO:0005816">
    <property type="term" value="C:spindle pole body"/>
    <property type="evidence" value="ECO:0007669"/>
    <property type="project" value="UniProtKB-ARBA"/>
</dbReference>
<dbReference type="Pfam" id="PF17681">
    <property type="entry name" value="GCP_N_terminal"/>
    <property type="match status" value="1"/>
</dbReference>
<dbReference type="GO" id="GO:0000278">
    <property type="term" value="P:mitotic cell cycle"/>
    <property type="evidence" value="ECO:0007669"/>
    <property type="project" value="TreeGrafter"/>
</dbReference>
<feature type="region of interest" description="Disordered" evidence="6">
    <location>
        <begin position="1"/>
        <end position="66"/>
    </location>
</feature>
<dbReference type="CDD" id="cd22572">
    <property type="entry name" value="GCP5_NTD"/>
    <property type="match status" value="1"/>
</dbReference>
<keyword evidence="10" id="KW-1185">Reference proteome</keyword>
<reference evidence="9 10" key="1">
    <citation type="submission" date="2014-04" db="EMBL/GenBank/DDBJ databases">
        <authorList>
            <consortium name="DOE Joint Genome Institute"/>
            <person name="Kuo A."/>
            <person name="Gay G."/>
            <person name="Dore J."/>
            <person name="Kohler A."/>
            <person name="Nagy L.G."/>
            <person name="Floudas D."/>
            <person name="Copeland A."/>
            <person name="Barry K.W."/>
            <person name="Cichocki N."/>
            <person name="Veneault-Fourrey C."/>
            <person name="LaButti K."/>
            <person name="Lindquist E.A."/>
            <person name="Lipzen A."/>
            <person name="Lundell T."/>
            <person name="Morin E."/>
            <person name="Murat C."/>
            <person name="Sun H."/>
            <person name="Tunlid A."/>
            <person name="Henrissat B."/>
            <person name="Grigoriev I.V."/>
            <person name="Hibbett D.S."/>
            <person name="Martin F."/>
            <person name="Nordberg H.P."/>
            <person name="Cantor M.N."/>
            <person name="Hua S.X."/>
        </authorList>
    </citation>
    <scope>NUCLEOTIDE SEQUENCE [LARGE SCALE GENOMIC DNA]</scope>
    <source>
        <strain evidence="10">h7</strain>
    </source>
</reference>
<dbReference type="Gene3D" id="1.20.120.1900">
    <property type="entry name" value="Gamma-tubulin complex, C-terminal domain"/>
    <property type="match status" value="1"/>
</dbReference>
<dbReference type="InterPro" id="IPR007259">
    <property type="entry name" value="GCP"/>
</dbReference>
<feature type="compositionally biased region" description="Polar residues" evidence="6">
    <location>
        <begin position="1"/>
        <end position="12"/>
    </location>
</feature>
<evidence type="ECO:0000313" key="10">
    <source>
        <dbReference type="Proteomes" id="UP000053424"/>
    </source>
</evidence>
<feature type="compositionally biased region" description="Low complexity" evidence="6">
    <location>
        <begin position="13"/>
        <end position="30"/>
    </location>
</feature>
<dbReference type="GO" id="GO:0005874">
    <property type="term" value="C:microtubule"/>
    <property type="evidence" value="ECO:0007669"/>
    <property type="project" value="UniProtKB-KW"/>
</dbReference>
<evidence type="ECO:0000259" key="7">
    <source>
        <dbReference type="Pfam" id="PF04130"/>
    </source>
</evidence>
<name>A0A0C3CRL0_HEBCY</name>
<feature type="domain" description="Gamma tubulin complex component C-terminal" evidence="7">
    <location>
        <begin position="767"/>
        <end position="1048"/>
    </location>
</feature>
<dbReference type="STRING" id="686832.A0A0C3CRL0"/>
<evidence type="ECO:0000256" key="2">
    <source>
        <dbReference type="ARBA" id="ARBA00010337"/>
    </source>
</evidence>
<feature type="compositionally biased region" description="Low complexity" evidence="6">
    <location>
        <begin position="261"/>
        <end position="272"/>
    </location>
</feature>
<evidence type="ECO:0000313" key="9">
    <source>
        <dbReference type="EMBL" id="KIM46551.1"/>
    </source>
</evidence>
<dbReference type="PANTHER" id="PTHR19302">
    <property type="entry name" value="GAMMA TUBULIN COMPLEX PROTEIN"/>
    <property type="match status" value="1"/>
</dbReference>
<feature type="compositionally biased region" description="Basic residues" evidence="6">
    <location>
        <begin position="57"/>
        <end position="66"/>
    </location>
</feature>
<feature type="compositionally biased region" description="Acidic residues" evidence="6">
    <location>
        <begin position="1048"/>
        <end position="1061"/>
    </location>
</feature>
<dbReference type="Pfam" id="PF04130">
    <property type="entry name" value="GCP_C_terminal"/>
    <property type="match status" value="1"/>
</dbReference>
<dbReference type="InterPro" id="IPR059169">
    <property type="entry name" value="GCP5_N_ext"/>
</dbReference>
<reference evidence="10" key="2">
    <citation type="submission" date="2015-01" db="EMBL/GenBank/DDBJ databases">
        <title>Evolutionary Origins and Diversification of the Mycorrhizal Mutualists.</title>
        <authorList>
            <consortium name="DOE Joint Genome Institute"/>
            <consortium name="Mycorrhizal Genomics Consortium"/>
            <person name="Kohler A."/>
            <person name="Kuo A."/>
            <person name="Nagy L.G."/>
            <person name="Floudas D."/>
            <person name="Copeland A."/>
            <person name="Barry K.W."/>
            <person name="Cichocki N."/>
            <person name="Veneault-Fourrey C."/>
            <person name="LaButti K."/>
            <person name="Lindquist E.A."/>
            <person name="Lipzen A."/>
            <person name="Lundell T."/>
            <person name="Morin E."/>
            <person name="Murat C."/>
            <person name="Riley R."/>
            <person name="Ohm R."/>
            <person name="Sun H."/>
            <person name="Tunlid A."/>
            <person name="Henrissat B."/>
            <person name="Grigoriev I.V."/>
            <person name="Hibbett D.S."/>
            <person name="Martin F."/>
        </authorList>
    </citation>
    <scope>NUCLEOTIDE SEQUENCE [LARGE SCALE GENOMIC DNA]</scope>
    <source>
        <strain evidence="10">h7</strain>
    </source>
</reference>
<feature type="region of interest" description="Disordered" evidence="6">
    <location>
        <begin position="233"/>
        <end position="308"/>
    </location>
</feature>
<dbReference type="GO" id="GO:0043015">
    <property type="term" value="F:gamma-tubulin binding"/>
    <property type="evidence" value="ECO:0007669"/>
    <property type="project" value="InterPro"/>
</dbReference>
<sequence>MSSSTLAAKSQGSFNPSRPSSRNTSRPPSSATQRPPSSLSTRPVSSASTRPQSRFSNRPHSRHARSRLIPICQTLVSQITGIHSVRAGDDAEDDDTEGEFGELVEYAVKNLESSTINKAAASVDMSVIDRQMNGLALKARINSREVLGEALQSAYKKLKLHIEEQETDLDHNIKASRIPDHLQLLLALGRPPSEGTVEIAKTYLDAITNPPPAPPTLTWADILAEEPFEGEHWEGVYGLPPGSVRSATTHRENQDRDEWDSTPSLSPLNSDDLALDDDEDDSFSSADHSEPLSPRSIPSPPIEPSISNHAQAPYTYEHRKHFEELRSKQYWRDDWQTDAPLSPRFDIGDPSSLGPALANVLAQASGHRDAQAMLQPERYIDEDDMVREILMAIQGNKNIVLTWNENSFKLIHLSMASQESIITSLAKTATTVEQLRRFVTLIFSRSILHTQADAYRKIASTRTCEAFADAIDEAIRGLDAWCATREEAMCRAYAGVDDEPLVVSLLGTEKALQVQYGTSFDILFEIVQQAFQIKANEDIALFDKSATIPQKRVQQHMERRDTVTSDALMRVFVRTAEPVWGMVGRWLKDGMGLGLGIGSGGDSGMPGRTEELDDEFFIESSGVGVGMMGMGLLDPEFWKEGYSLREGVVSYGESASADASTTSAPTRKTIPSFLEHIAELVLGTGKAVGLMRALGEPPLSNTFNDWKSFSEVVRSETHDVDGKTEEHSGLFSVSVDTLSRLIFDSLLPHCQATGARLAKVLVDECGLWKHLNAIEDLFLMRKGDTMSHFIDVLFTKMDSNQPWGDFHFLNTAFNDVLEANKNAGAKEWLNGSLVRFSYRGSRDKDRSIKRTVKAIDPFFLEYAVPFPLTYIFQPKTIQGYSEVFVFLLQIRRAKSVLERILVRDERGRGKKLRDELKVFYAMRSRLSWFINTLLNFLTTYVIHAELSRFHDAFKTANSLDEMIQLHEEHLEKIRGRCLLKPNTSALHRAILSVLDMCLHFSEGFVSFAGDTTATLDVSRQSIIMKRHRSRRQRRQRKNIIGFSQSLQAEEDSSEDDEDDDHAEGPDHGHTALGPSYSFGASLDGLVRFLRRGMESLAGGASEAAPAFGVLAFALEDWDI</sequence>
<feature type="compositionally biased region" description="Low complexity" evidence="6">
    <location>
        <begin position="283"/>
        <end position="296"/>
    </location>
</feature>
<dbReference type="Proteomes" id="UP000053424">
    <property type="component" value="Unassembled WGS sequence"/>
</dbReference>
<dbReference type="GO" id="GO:0051321">
    <property type="term" value="P:meiotic cell cycle"/>
    <property type="evidence" value="ECO:0007669"/>
    <property type="project" value="TreeGrafter"/>
</dbReference>
<dbReference type="InterPro" id="IPR040457">
    <property type="entry name" value="GCP_C"/>
</dbReference>
<evidence type="ECO:0000256" key="1">
    <source>
        <dbReference type="ARBA" id="ARBA00004245"/>
    </source>
</evidence>
<keyword evidence="4" id="KW-0493">Microtubule</keyword>
<gene>
    <name evidence="9" type="ORF">M413DRAFT_17157</name>
</gene>
<organism evidence="9 10">
    <name type="scientific">Hebeloma cylindrosporum</name>
    <dbReference type="NCBI Taxonomy" id="76867"/>
    <lineage>
        <taxon>Eukaryota</taxon>
        <taxon>Fungi</taxon>
        <taxon>Dikarya</taxon>
        <taxon>Basidiomycota</taxon>
        <taxon>Agaricomycotina</taxon>
        <taxon>Agaricomycetes</taxon>
        <taxon>Agaricomycetidae</taxon>
        <taxon>Agaricales</taxon>
        <taxon>Agaricineae</taxon>
        <taxon>Hymenogastraceae</taxon>
        <taxon>Hebeloma</taxon>
    </lineage>
</organism>
<evidence type="ECO:0008006" key="11">
    <source>
        <dbReference type="Google" id="ProtNLM"/>
    </source>
</evidence>
<dbReference type="HOGENOM" id="CLU_286852_0_0_1"/>
<dbReference type="GO" id="GO:0000922">
    <property type="term" value="C:spindle pole"/>
    <property type="evidence" value="ECO:0007669"/>
    <property type="project" value="InterPro"/>
</dbReference>
<dbReference type="GO" id="GO:0031122">
    <property type="term" value="P:cytoplasmic microtubule organization"/>
    <property type="evidence" value="ECO:0007669"/>
    <property type="project" value="TreeGrafter"/>
</dbReference>
<feature type="region of interest" description="Disordered" evidence="6">
    <location>
        <begin position="1039"/>
        <end position="1075"/>
    </location>
</feature>
<evidence type="ECO:0000259" key="8">
    <source>
        <dbReference type="Pfam" id="PF17681"/>
    </source>
</evidence>
<proteinExistence type="inferred from homology"/>
<dbReference type="PANTHER" id="PTHR19302:SF33">
    <property type="entry name" value="GAMMA-TUBULIN COMPLEX COMPONENT 5"/>
    <property type="match status" value="1"/>
</dbReference>
<dbReference type="GO" id="GO:0007020">
    <property type="term" value="P:microtubule nucleation"/>
    <property type="evidence" value="ECO:0007669"/>
    <property type="project" value="InterPro"/>
</dbReference>
<accession>A0A0C3CRL0</accession>
<dbReference type="GO" id="GO:0051011">
    <property type="term" value="F:microtubule minus-end binding"/>
    <property type="evidence" value="ECO:0007669"/>
    <property type="project" value="TreeGrafter"/>
</dbReference>
<evidence type="ECO:0000256" key="3">
    <source>
        <dbReference type="ARBA" id="ARBA00022490"/>
    </source>
</evidence>
<dbReference type="EMBL" id="KN831771">
    <property type="protein sequence ID" value="KIM46551.1"/>
    <property type="molecule type" value="Genomic_DNA"/>
</dbReference>
<dbReference type="GO" id="GO:0051225">
    <property type="term" value="P:spindle assembly"/>
    <property type="evidence" value="ECO:0007669"/>
    <property type="project" value="TreeGrafter"/>
</dbReference>
<comment type="similarity">
    <text evidence="2">Belongs to the TUBGCP family.</text>
</comment>
<protein>
    <recommendedName>
        <fullName evidence="11">Spindle pole body component</fullName>
    </recommendedName>
</protein>